<dbReference type="PRINTS" id="PR00455">
    <property type="entry name" value="HTHTETR"/>
</dbReference>
<evidence type="ECO:0000313" key="5">
    <source>
        <dbReference type="EMBL" id="NYF42473.1"/>
    </source>
</evidence>
<feature type="domain" description="HTH tetR-type" evidence="4">
    <location>
        <begin position="72"/>
        <end position="132"/>
    </location>
</feature>
<feature type="compositionally biased region" description="Low complexity" evidence="3">
    <location>
        <begin position="10"/>
        <end position="66"/>
    </location>
</feature>
<feature type="region of interest" description="Disordered" evidence="3">
    <location>
        <begin position="1"/>
        <end position="74"/>
    </location>
</feature>
<dbReference type="Proteomes" id="UP000576393">
    <property type="component" value="Unassembled WGS sequence"/>
</dbReference>
<evidence type="ECO:0000256" key="3">
    <source>
        <dbReference type="SAM" id="MobiDB-lite"/>
    </source>
</evidence>
<sequence>MRVPRTTIGASAATRAPHASAPGSSRPGAAKGSSGAAKRSSGAAKDASGSQGSQGSQGEPAASGGARSRSQLQRRKRIVQAAAALASRGGVEAMQMRTVAERAGVALGTLYRYFPSKMDLVVAVVSEELDLLEGSIERRPPSAATAAGRAVDVLMRATRGLMREPELADALIRSLIMAEVDTPFGDRMTGLLLRAAGDRPGERLTPETATEEQAILAGSLGSVWVQELLEMLRGRRTHEQVQRRVEIAADRLLAGF</sequence>
<evidence type="ECO:0000313" key="6">
    <source>
        <dbReference type="Proteomes" id="UP000576393"/>
    </source>
</evidence>
<name>A0A852V572_9ACTN</name>
<keyword evidence="1 2" id="KW-0238">DNA-binding</keyword>
<dbReference type="EMBL" id="JACCCO010000002">
    <property type="protein sequence ID" value="NYF42473.1"/>
    <property type="molecule type" value="Genomic_DNA"/>
</dbReference>
<dbReference type="AlphaFoldDB" id="A0A852V572"/>
<dbReference type="GO" id="GO:0003700">
    <property type="term" value="F:DNA-binding transcription factor activity"/>
    <property type="evidence" value="ECO:0007669"/>
    <property type="project" value="TreeGrafter"/>
</dbReference>
<accession>A0A852V572</accession>
<keyword evidence="6" id="KW-1185">Reference proteome</keyword>
<dbReference type="InterPro" id="IPR001647">
    <property type="entry name" value="HTH_TetR"/>
</dbReference>
<dbReference type="InterPro" id="IPR050109">
    <property type="entry name" value="HTH-type_TetR-like_transc_reg"/>
</dbReference>
<dbReference type="GO" id="GO:0000976">
    <property type="term" value="F:transcription cis-regulatory region binding"/>
    <property type="evidence" value="ECO:0007669"/>
    <property type="project" value="TreeGrafter"/>
</dbReference>
<dbReference type="InterPro" id="IPR041642">
    <property type="entry name" value="KstR_C"/>
</dbReference>
<dbReference type="InterPro" id="IPR009057">
    <property type="entry name" value="Homeodomain-like_sf"/>
</dbReference>
<dbReference type="SUPFAM" id="SSF46689">
    <property type="entry name" value="Homeodomain-like"/>
    <property type="match status" value="1"/>
</dbReference>
<dbReference type="Pfam" id="PF00440">
    <property type="entry name" value="TetR_N"/>
    <property type="match status" value="1"/>
</dbReference>
<protein>
    <submittedName>
        <fullName evidence="5">AcrR family transcriptional regulator</fullName>
    </submittedName>
</protein>
<dbReference type="Gene3D" id="1.10.357.10">
    <property type="entry name" value="Tetracycline Repressor, domain 2"/>
    <property type="match status" value="1"/>
</dbReference>
<evidence type="ECO:0000259" key="4">
    <source>
        <dbReference type="PROSITE" id="PS50977"/>
    </source>
</evidence>
<dbReference type="PANTHER" id="PTHR30055">
    <property type="entry name" value="HTH-TYPE TRANSCRIPTIONAL REGULATOR RUTR"/>
    <property type="match status" value="1"/>
</dbReference>
<evidence type="ECO:0000256" key="1">
    <source>
        <dbReference type="ARBA" id="ARBA00023125"/>
    </source>
</evidence>
<feature type="DNA-binding region" description="H-T-H motif" evidence="2">
    <location>
        <begin position="95"/>
        <end position="114"/>
    </location>
</feature>
<dbReference type="PROSITE" id="PS50977">
    <property type="entry name" value="HTH_TETR_2"/>
    <property type="match status" value="1"/>
</dbReference>
<organism evidence="5 6">
    <name type="scientific">Streptosporangium sandarakinum</name>
    <dbReference type="NCBI Taxonomy" id="1260955"/>
    <lineage>
        <taxon>Bacteria</taxon>
        <taxon>Bacillati</taxon>
        <taxon>Actinomycetota</taxon>
        <taxon>Actinomycetes</taxon>
        <taxon>Streptosporangiales</taxon>
        <taxon>Streptosporangiaceae</taxon>
        <taxon>Streptosporangium</taxon>
    </lineage>
</organism>
<comment type="caution">
    <text evidence="5">The sequence shown here is derived from an EMBL/GenBank/DDBJ whole genome shotgun (WGS) entry which is preliminary data.</text>
</comment>
<gene>
    <name evidence="5" type="ORF">HDA43_004674</name>
</gene>
<evidence type="ECO:0000256" key="2">
    <source>
        <dbReference type="PROSITE-ProRule" id="PRU00335"/>
    </source>
</evidence>
<dbReference type="PANTHER" id="PTHR30055:SF242">
    <property type="entry name" value="HTH-TYPE TRANSCRIPTIONAL REPRESSOR KSTR"/>
    <property type="match status" value="1"/>
</dbReference>
<dbReference type="Pfam" id="PF17925">
    <property type="entry name" value="TetR_C_20"/>
    <property type="match status" value="1"/>
</dbReference>
<proteinExistence type="predicted"/>
<reference evidence="5 6" key="1">
    <citation type="submission" date="2020-07" db="EMBL/GenBank/DDBJ databases">
        <title>Sequencing the genomes of 1000 actinobacteria strains.</title>
        <authorList>
            <person name="Klenk H.-P."/>
        </authorList>
    </citation>
    <scope>NUCLEOTIDE SEQUENCE [LARGE SCALE GENOMIC DNA]</scope>
    <source>
        <strain evidence="5 6">DSM 45763</strain>
    </source>
</reference>